<comment type="caution">
    <text evidence="3">The sequence shown here is derived from an EMBL/GenBank/DDBJ whole genome shotgun (WGS) entry which is preliminary data.</text>
</comment>
<keyword evidence="1" id="KW-0880">Kelch repeat</keyword>
<dbReference type="SUPFAM" id="SSF117281">
    <property type="entry name" value="Kelch motif"/>
    <property type="match status" value="1"/>
</dbReference>
<proteinExistence type="predicted"/>
<dbReference type="Gene3D" id="2.120.10.30">
    <property type="entry name" value="TolB, C-terminal domain"/>
    <property type="match status" value="1"/>
</dbReference>
<dbReference type="AlphaFoldDB" id="A0A815VXR0"/>
<evidence type="ECO:0000256" key="2">
    <source>
        <dbReference type="ARBA" id="ARBA00022737"/>
    </source>
</evidence>
<dbReference type="InterPro" id="IPR006652">
    <property type="entry name" value="Kelch_1"/>
</dbReference>
<evidence type="ECO:0000313" key="4">
    <source>
        <dbReference type="Proteomes" id="UP000663852"/>
    </source>
</evidence>
<protein>
    <submittedName>
        <fullName evidence="3">Uncharacterized protein</fullName>
    </submittedName>
</protein>
<organism evidence="3 4">
    <name type="scientific">Adineta ricciae</name>
    <name type="common">Rotifer</name>
    <dbReference type="NCBI Taxonomy" id="249248"/>
    <lineage>
        <taxon>Eukaryota</taxon>
        <taxon>Metazoa</taxon>
        <taxon>Spiralia</taxon>
        <taxon>Gnathifera</taxon>
        <taxon>Rotifera</taxon>
        <taxon>Eurotatoria</taxon>
        <taxon>Bdelloidea</taxon>
        <taxon>Adinetida</taxon>
        <taxon>Adinetidae</taxon>
        <taxon>Adineta</taxon>
    </lineage>
</organism>
<evidence type="ECO:0000313" key="3">
    <source>
        <dbReference type="EMBL" id="CAF1534686.1"/>
    </source>
</evidence>
<keyword evidence="2" id="KW-0677">Repeat</keyword>
<dbReference type="OrthoDB" id="6678352at2759"/>
<dbReference type="SMART" id="SM00612">
    <property type="entry name" value="Kelch"/>
    <property type="match status" value="4"/>
</dbReference>
<name>A0A815VXR0_ADIRI</name>
<sequence length="233" mass="26247">MLIQNGITIAGENRFRNGLDQLNRPSSISIDENETMYIAYYGNHLIVKWKIGAKKGRVTTRDSVELYDPLTRKWSSIDSLINIRGSHTGTILIDGKVLIAGGYNRINGSLATAELYDPRSGTWTITGKMKIARMDHTACLLKNGKVLVAGGSDITAELYDPISGNWSYTDSMRYVRKQHTATLLPNGNVLVTGGFNTDATNRVEIYDPLIRKWTTTFERMNYERYMHYSIIIT</sequence>
<dbReference type="Pfam" id="PF01344">
    <property type="entry name" value="Kelch_1"/>
    <property type="match status" value="2"/>
</dbReference>
<dbReference type="Proteomes" id="UP000663852">
    <property type="component" value="Unassembled WGS sequence"/>
</dbReference>
<reference evidence="3" key="1">
    <citation type="submission" date="2021-02" db="EMBL/GenBank/DDBJ databases">
        <authorList>
            <person name="Nowell W R."/>
        </authorList>
    </citation>
    <scope>NUCLEOTIDE SEQUENCE</scope>
</reference>
<dbReference type="PANTHER" id="PTHR46344">
    <property type="entry name" value="OS02G0202900 PROTEIN"/>
    <property type="match status" value="1"/>
</dbReference>
<dbReference type="InterPro" id="IPR015915">
    <property type="entry name" value="Kelch-typ_b-propeller"/>
</dbReference>
<accession>A0A815VXR0</accession>
<dbReference type="Gene3D" id="2.130.10.80">
    <property type="entry name" value="Galactose oxidase/kelch, beta-propeller"/>
    <property type="match status" value="2"/>
</dbReference>
<evidence type="ECO:0000256" key="1">
    <source>
        <dbReference type="ARBA" id="ARBA00022441"/>
    </source>
</evidence>
<dbReference type="InterPro" id="IPR011042">
    <property type="entry name" value="6-blade_b-propeller_TolB-like"/>
</dbReference>
<gene>
    <name evidence="3" type="ORF">EDS130_LOCUS44851</name>
</gene>
<dbReference type="InterPro" id="IPR037293">
    <property type="entry name" value="Gal_Oxidase_central_sf"/>
</dbReference>
<dbReference type="PANTHER" id="PTHR46344:SF27">
    <property type="entry name" value="KELCH REPEAT SUPERFAMILY PROTEIN"/>
    <property type="match status" value="1"/>
</dbReference>
<dbReference type="EMBL" id="CAJNOJ010000937">
    <property type="protein sequence ID" value="CAF1534686.1"/>
    <property type="molecule type" value="Genomic_DNA"/>
</dbReference>